<dbReference type="Pfam" id="PF03466">
    <property type="entry name" value="LysR_substrate"/>
    <property type="match status" value="1"/>
</dbReference>
<dbReference type="EMBL" id="BAAAZN010000002">
    <property type="protein sequence ID" value="GAA3532432.1"/>
    <property type="molecule type" value="Genomic_DNA"/>
</dbReference>
<keyword evidence="7" id="KW-1185">Reference proteome</keyword>
<evidence type="ECO:0000313" key="7">
    <source>
        <dbReference type="Proteomes" id="UP001500689"/>
    </source>
</evidence>
<proteinExistence type="inferred from homology"/>
<dbReference type="SUPFAM" id="SSF53850">
    <property type="entry name" value="Periplasmic binding protein-like II"/>
    <property type="match status" value="1"/>
</dbReference>
<keyword evidence="4" id="KW-0804">Transcription</keyword>
<evidence type="ECO:0000256" key="2">
    <source>
        <dbReference type="ARBA" id="ARBA00023015"/>
    </source>
</evidence>
<dbReference type="Pfam" id="PF00126">
    <property type="entry name" value="HTH_1"/>
    <property type="match status" value="1"/>
</dbReference>
<comment type="caution">
    <text evidence="6">The sequence shown here is derived from an EMBL/GenBank/DDBJ whole genome shotgun (WGS) entry which is preliminary data.</text>
</comment>
<evidence type="ECO:0000256" key="3">
    <source>
        <dbReference type="ARBA" id="ARBA00023125"/>
    </source>
</evidence>
<keyword evidence="2" id="KW-0805">Transcription regulation</keyword>
<dbReference type="Proteomes" id="UP001500689">
    <property type="component" value="Unassembled WGS sequence"/>
</dbReference>
<evidence type="ECO:0000256" key="4">
    <source>
        <dbReference type="ARBA" id="ARBA00023163"/>
    </source>
</evidence>
<evidence type="ECO:0000313" key="6">
    <source>
        <dbReference type="EMBL" id="GAA3532432.1"/>
    </source>
</evidence>
<dbReference type="InterPro" id="IPR036388">
    <property type="entry name" value="WH-like_DNA-bd_sf"/>
</dbReference>
<dbReference type="Gene3D" id="3.40.190.10">
    <property type="entry name" value="Periplasmic binding protein-like II"/>
    <property type="match status" value="2"/>
</dbReference>
<dbReference type="RefSeq" id="WP_344856596.1">
    <property type="nucleotide sequence ID" value="NZ_BAAAZN010000002.1"/>
</dbReference>
<name>A0ABP6VEY5_9PSEU</name>
<protein>
    <submittedName>
        <fullName evidence="6">LysR family transcriptional regulator</fullName>
    </submittedName>
</protein>
<reference evidence="7" key="1">
    <citation type="journal article" date="2019" name="Int. J. Syst. Evol. Microbiol.">
        <title>The Global Catalogue of Microorganisms (GCM) 10K type strain sequencing project: providing services to taxonomists for standard genome sequencing and annotation.</title>
        <authorList>
            <consortium name="The Broad Institute Genomics Platform"/>
            <consortium name="The Broad Institute Genome Sequencing Center for Infectious Disease"/>
            <person name="Wu L."/>
            <person name="Ma J."/>
        </authorList>
    </citation>
    <scope>NUCLEOTIDE SEQUENCE [LARGE SCALE GENOMIC DNA]</scope>
    <source>
        <strain evidence="7">JCM 16898</strain>
    </source>
</reference>
<dbReference type="InterPro" id="IPR036390">
    <property type="entry name" value="WH_DNA-bd_sf"/>
</dbReference>
<organism evidence="6 7">
    <name type="scientific">Amycolatopsis ultiminotia</name>
    <dbReference type="NCBI Taxonomy" id="543629"/>
    <lineage>
        <taxon>Bacteria</taxon>
        <taxon>Bacillati</taxon>
        <taxon>Actinomycetota</taxon>
        <taxon>Actinomycetes</taxon>
        <taxon>Pseudonocardiales</taxon>
        <taxon>Pseudonocardiaceae</taxon>
        <taxon>Amycolatopsis</taxon>
    </lineage>
</organism>
<dbReference type="InterPro" id="IPR050389">
    <property type="entry name" value="LysR-type_TF"/>
</dbReference>
<dbReference type="Gene3D" id="1.10.10.10">
    <property type="entry name" value="Winged helix-like DNA-binding domain superfamily/Winged helix DNA-binding domain"/>
    <property type="match status" value="1"/>
</dbReference>
<dbReference type="PROSITE" id="PS50931">
    <property type="entry name" value="HTH_LYSR"/>
    <property type="match status" value="1"/>
</dbReference>
<dbReference type="PANTHER" id="PTHR30118:SF15">
    <property type="entry name" value="TRANSCRIPTIONAL REGULATORY PROTEIN"/>
    <property type="match status" value="1"/>
</dbReference>
<dbReference type="InterPro" id="IPR000847">
    <property type="entry name" value="LysR_HTH_N"/>
</dbReference>
<keyword evidence="3" id="KW-0238">DNA-binding</keyword>
<gene>
    <name evidence="6" type="ORF">GCM10022222_14640</name>
</gene>
<accession>A0ABP6VEY5</accession>
<evidence type="ECO:0000256" key="1">
    <source>
        <dbReference type="ARBA" id="ARBA00009437"/>
    </source>
</evidence>
<dbReference type="CDD" id="cd08460">
    <property type="entry name" value="PBP2_DntR_like_1"/>
    <property type="match status" value="1"/>
</dbReference>
<dbReference type="SUPFAM" id="SSF46785">
    <property type="entry name" value="Winged helix' DNA-binding domain"/>
    <property type="match status" value="1"/>
</dbReference>
<evidence type="ECO:0000259" key="5">
    <source>
        <dbReference type="PROSITE" id="PS50931"/>
    </source>
</evidence>
<sequence length="299" mass="31662">MDLDLLRVLDVLLQEGSVTRAAERLGSSPAAVSRTLARLRRAAGDPLLVRAGQGLVLTPRALEPKDEVAALVHRAERILRPGPGFAPAELRRTFTVQAADLVVGGLAAPLTARVLAEAPQVNVVFLPESVEESGALRDGRADLELGAAGHRDTETLTEPLLALPIVGVARRGHPLFDGPIDAQRFAAAGHIGVSRRGKRHGPIDSALARLGLTRRVPVVVPGHPSALALAAGSELVTLAVAGWLGPLMDSLGLRTFPIPLELPPIELGLAWHPRTAADPAQRWFREHVKAAVREAVPAR</sequence>
<dbReference type="InterPro" id="IPR005119">
    <property type="entry name" value="LysR_subst-bd"/>
</dbReference>
<comment type="similarity">
    <text evidence="1">Belongs to the LysR transcriptional regulatory family.</text>
</comment>
<dbReference type="PANTHER" id="PTHR30118">
    <property type="entry name" value="HTH-TYPE TRANSCRIPTIONAL REGULATOR LEUO-RELATED"/>
    <property type="match status" value="1"/>
</dbReference>
<feature type="domain" description="HTH lysR-type" evidence="5">
    <location>
        <begin position="1"/>
        <end position="58"/>
    </location>
</feature>